<sequence length="32" mass="3535">MPEEMNNAAFGDSVDALIQARKSRDWLSALPT</sequence>
<dbReference type="EMBL" id="WHOR01000252">
    <property type="protein sequence ID" value="NUB22190.1"/>
    <property type="molecule type" value="Genomic_DNA"/>
</dbReference>
<evidence type="ECO:0000313" key="2">
    <source>
        <dbReference type="Proteomes" id="UP000639419"/>
    </source>
</evidence>
<evidence type="ECO:0000313" key="1">
    <source>
        <dbReference type="EMBL" id="NUB22190.1"/>
    </source>
</evidence>
<organism evidence="1 2">
    <name type="scientific">Azospirillum formosense</name>
    <dbReference type="NCBI Taxonomy" id="861533"/>
    <lineage>
        <taxon>Bacteria</taxon>
        <taxon>Pseudomonadati</taxon>
        <taxon>Pseudomonadota</taxon>
        <taxon>Alphaproteobacteria</taxon>
        <taxon>Rhodospirillales</taxon>
        <taxon>Azospirillaceae</taxon>
        <taxon>Azospirillum</taxon>
    </lineage>
</organism>
<proteinExistence type="predicted"/>
<dbReference type="Proteomes" id="UP000639419">
    <property type="component" value="Unassembled WGS sequence"/>
</dbReference>
<feature type="non-terminal residue" evidence="1">
    <location>
        <position position="32"/>
    </location>
</feature>
<accession>A0ABX2L6V1</accession>
<comment type="caution">
    <text evidence="1">The sequence shown here is derived from an EMBL/GenBank/DDBJ whole genome shotgun (WGS) entry which is preliminary data.</text>
</comment>
<reference evidence="1 2" key="1">
    <citation type="submission" date="2019-10" db="EMBL/GenBank/DDBJ databases">
        <title>Genome sequence of Azospirillum formosense CC-Nfb-7.</title>
        <authorList>
            <person name="Ambrosini A."/>
            <person name="Sant'Anna F.H."/>
            <person name="Cassan F.D."/>
            <person name="Souza E.M."/>
            <person name="Passaglia L.M.P."/>
        </authorList>
    </citation>
    <scope>NUCLEOTIDE SEQUENCE [LARGE SCALE GENOMIC DNA]</scope>
    <source>
        <strain evidence="1 2">CC-NFb-7</strain>
    </source>
</reference>
<keyword evidence="2" id="KW-1185">Reference proteome</keyword>
<name>A0ABX2L6V1_9PROT</name>
<gene>
    <name evidence="1" type="ORF">GBZ26_23765</name>
</gene>
<protein>
    <submittedName>
        <fullName evidence="1">2-keto-4-pentenoate hydratase</fullName>
    </submittedName>
</protein>